<dbReference type="EMBL" id="CABVLZ010000005">
    <property type="protein sequence ID" value="VVU95551.1"/>
    <property type="molecule type" value="Genomic_DNA"/>
</dbReference>
<evidence type="ECO:0000313" key="1">
    <source>
        <dbReference type="EMBL" id="VVU95551.1"/>
    </source>
</evidence>
<protein>
    <submittedName>
        <fullName evidence="1">Uncharacterized protein</fullName>
    </submittedName>
</protein>
<gene>
    <name evidence="1" type="ORF">CPAV1605_1303</name>
</gene>
<accession>A0A5E8CJT3</accession>
<dbReference type="AlphaFoldDB" id="A0A5E8CJT3"/>
<sequence length="56" mass="6196">MLKYFIGLILIINLFKNSKPINDKMCCKALTASCIACSQNKTIKEVCKNNKGLLGC</sequence>
<name>A0A5E8CJT3_9ZZZZ</name>
<organism evidence="1">
    <name type="scientific">seawater metagenome</name>
    <dbReference type="NCBI Taxonomy" id="1561972"/>
    <lineage>
        <taxon>unclassified sequences</taxon>
        <taxon>metagenomes</taxon>
        <taxon>ecological metagenomes</taxon>
    </lineage>
</organism>
<reference evidence="1" key="1">
    <citation type="submission" date="2019-09" db="EMBL/GenBank/DDBJ databases">
        <authorList>
            <person name="Needham M D."/>
        </authorList>
    </citation>
    <scope>NUCLEOTIDE SEQUENCE</scope>
</reference>
<proteinExistence type="predicted"/>